<accession>A0A0D3G384</accession>
<dbReference type="PaxDb" id="65489-OBART05G03290.1"/>
<evidence type="ECO:0000313" key="3">
    <source>
        <dbReference type="Proteomes" id="UP000026960"/>
    </source>
</evidence>
<reference evidence="2" key="2">
    <citation type="submission" date="2015-03" db="UniProtKB">
        <authorList>
            <consortium name="EnsemblPlants"/>
        </authorList>
    </citation>
    <scope>IDENTIFICATION</scope>
</reference>
<feature type="region of interest" description="Disordered" evidence="1">
    <location>
        <begin position="14"/>
        <end position="60"/>
    </location>
</feature>
<feature type="compositionally biased region" description="Acidic residues" evidence="1">
    <location>
        <begin position="29"/>
        <end position="48"/>
    </location>
</feature>
<dbReference type="EnsemblPlants" id="OBART05G03290.1">
    <property type="protein sequence ID" value="OBART05G03290.1"/>
    <property type="gene ID" value="OBART05G03290"/>
</dbReference>
<sequence>MWCEQICHCEHGAGRIHRHDHGGHPLDDNSSDDGGEGDDGDPSGDQEQLEASAGMEPMHQAGLFFYPRNLKGVGSKPGTFVPPH</sequence>
<protein>
    <submittedName>
        <fullName evidence="2">Uncharacterized protein</fullName>
    </submittedName>
</protein>
<reference evidence="2" key="1">
    <citation type="journal article" date="2009" name="Rice">
        <title>De Novo Next Generation Sequencing of Plant Genomes.</title>
        <authorList>
            <person name="Rounsley S."/>
            <person name="Marri P.R."/>
            <person name="Yu Y."/>
            <person name="He R."/>
            <person name="Sisneros N."/>
            <person name="Goicoechea J.L."/>
            <person name="Lee S.J."/>
            <person name="Angelova A."/>
            <person name="Kudrna D."/>
            <person name="Luo M."/>
            <person name="Affourtit J."/>
            <person name="Desany B."/>
            <person name="Knight J."/>
            <person name="Niazi F."/>
            <person name="Egholm M."/>
            <person name="Wing R.A."/>
        </authorList>
    </citation>
    <scope>NUCLEOTIDE SEQUENCE [LARGE SCALE GENOMIC DNA]</scope>
    <source>
        <strain evidence="2">cv. IRGC 105608</strain>
    </source>
</reference>
<proteinExistence type="predicted"/>
<organism evidence="2">
    <name type="scientific">Oryza barthii</name>
    <dbReference type="NCBI Taxonomy" id="65489"/>
    <lineage>
        <taxon>Eukaryota</taxon>
        <taxon>Viridiplantae</taxon>
        <taxon>Streptophyta</taxon>
        <taxon>Embryophyta</taxon>
        <taxon>Tracheophyta</taxon>
        <taxon>Spermatophyta</taxon>
        <taxon>Magnoliopsida</taxon>
        <taxon>Liliopsida</taxon>
        <taxon>Poales</taxon>
        <taxon>Poaceae</taxon>
        <taxon>BOP clade</taxon>
        <taxon>Oryzoideae</taxon>
        <taxon>Oryzeae</taxon>
        <taxon>Oryzinae</taxon>
        <taxon>Oryza</taxon>
    </lineage>
</organism>
<dbReference type="Gramene" id="OBART05G03290.1">
    <property type="protein sequence ID" value="OBART05G03290.1"/>
    <property type="gene ID" value="OBART05G03290"/>
</dbReference>
<keyword evidence="3" id="KW-1185">Reference proteome</keyword>
<dbReference type="HOGENOM" id="CLU_2531037_0_0_1"/>
<dbReference type="Proteomes" id="UP000026960">
    <property type="component" value="Chromosome 5"/>
</dbReference>
<name>A0A0D3G384_9ORYZ</name>
<evidence type="ECO:0000256" key="1">
    <source>
        <dbReference type="SAM" id="MobiDB-lite"/>
    </source>
</evidence>
<evidence type="ECO:0000313" key="2">
    <source>
        <dbReference type="EnsemblPlants" id="OBART05G03290.1"/>
    </source>
</evidence>
<dbReference type="AlphaFoldDB" id="A0A0D3G384"/>